<feature type="binding site" evidence="12">
    <location>
        <position position="106"/>
    </location>
    <ligand>
        <name>Mg(2+)</name>
        <dbReference type="ChEBI" id="CHEBI:18420"/>
    </ligand>
</feature>
<evidence type="ECO:0000313" key="15">
    <source>
        <dbReference type="Proteomes" id="UP000188181"/>
    </source>
</evidence>
<dbReference type="InterPro" id="IPR024728">
    <property type="entry name" value="PolY_HhH_motif"/>
</dbReference>
<dbReference type="GO" id="GO:0003887">
    <property type="term" value="F:DNA-directed DNA polymerase activity"/>
    <property type="evidence" value="ECO:0007669"/>
    <property type="project" value="UniProtKB-UniRule"/>
</dbReference>
<dbReference type="InterPro" id="IPR017961">
    <property type="entry name" value="DNA_pol_Y-fam_little_finger"/>
</dbReference>
<keyword evidence="5 12" id="KW-0235">DNA replication</keyword>
<keyword evidence="15" id="KW-1185">Reference proteome</keyword>
<keyword evidence="8 12" id="KW-0460">Magnesium</keyword>
<dbReference type="GO" id="GO:0003684">
    <property type="term" value="F:damaged DNA binding"/>
    <property type="evidence" value="ECO:0007669"/>
    <property type="project" value="InterPro"/>
</dbReference>
<evidence type="ECO:0000256" key="10">
    <source>
        <dbReference type="ARBA" id="ARBA00023204"/>
    </source>
</evidence>
<dbReference type="GO" id="GO:0042276">
    <property type="term" value="P:error-prone translesion synthesis"/>
    <property type="evidence" value="ECO:0007669"/>
    <property type="project" value="TreeGrafter"/>
</dbReference>
<evidence type="ECO:0000256" key="12">
    <source>
        <dbReference type="HAMAP-Rule" id="MF_01113"/>
    </source>
</evidence>
<comment type="subunit">
    <text evidence="12">Monomer.</text>
</comment>
<keyword evidence="9 12" id="KW-0239">DNA-directed DNA polymerase</keyword>
<keyword evidence="4 12" id="KW-0548">Nucleotidyltransferase</keyword>
<dbReference type="GO" id="GO:0005829">
    <property type="term" value="C:cytosol"/>
    <property type="evidence" value="ECO:0007669"/>
    <property type="project" value="TreeGrafter"/>
</dbReference>
<dbReference type="RefSeq" id="WP_146683825.1">
    <property type="nucleotide sequence ID" value="NZ_CP019646.1"/>
</dbReference>
<dbReference type="Pfam" id="PF00817">
    <property type="entry name" value="IMS"/>
    <property type="match status" value="1"/>
</dbReference>
<dbReference type="NCBIfam" id="NF002677">
    <property type="entry name" value="PRK02406.1"/>
    <property type="match status" value="1"/>
</dbReference>
<dbReference type="InterPro" id="IPR001126">
    <property type="entry name" value="UmuC"/>
</dbReference>
<keyword evidence="2 12" id="KW-0515">Mutator protein</keyword>
<dbReference type="SUPFAM" id="SSF56672">
    <property type="entry name" value="DNA/RNA polymerases"/>
    <property type="match status" value="1"/>
</dbReference>
<dbReference type="Gene3D" id="3.30.70.270">
    <property type="match status" value="1"/>
</dbReference>
<dbReference type="Gene3D" id="1.10.150.20">
    <property type="entry name" value="5' to 3' exonuclease, C-terminal subdomain"/>
    <property type="match status" value="1"/>
</dbReference>
<evidence type="ECO:0000256" key="9">
    <source>
        <dbReference type="ARBA" id="ARBA00022932"/>
    </source>
</evidence>
<dbReference type="Gene3D" id="3.30.1490.100">
    <property type="entry name" value="DNA polymerase, Y-family, little finger domain"/>
    <property type="match status" value="1"/>
</dbReference>
<dbReference type="InterPro" id="IPR050116">
    <property type="entry name" value="DNA_polymerase-Y"/>
</dbReference>
<dbReference type="GO" id="GO:0006281">
    <property type="term" value="P:DNA repair"/>
    <property type="evidence" value="ECO:0007669"/>
    <property type="project" value="UniProtKB-UniRule"/>
</dbReference>
<keyword evidence="12" id="KW-0963">Cytoplasm</keyword>
<dbReference type="HAMAP" id="MF_01113">
    <property type="entry name" value="DNApol_IV"/>
    <property type="match status" value="1"/>
</dbReference>
<sequence>MKPVRHILHVDMDAFYASVEQLDNPQLRGRPVVVGSLAEQRGVVAAASYEARRFGIRSAMPMSRAVRQCKELVIMPVRMKRYKEISRRIHAIFHEFTPQVEPLSIDEAFLDITGCEKLFGPARQIAVMIKERIREQTGLTASVGLAPNKFLAKLASDLEKPDGLVVITDDNKQAILDPLPVRRIWGIGEAAAKRLQEFGIKTIYDLRNYPAVHLAAITDQAGKIQQLANGIDDRPVISEERPKSFSSEETFAKDISSLERLRDILSSQIEEVTAILRRHNMFARTLTLKFRYADFETITRSRTLGRASQATDTFRGAAFELFETWQKTRKGPIRLLGFGVSNLSETPPAKELFEDGSEEKRLRLDTTLDKIRNKFGDSSLHRG</sequence>
<organism evidence="14 15">
    <name type="scientific">Limihaloglobus sulfuriphilus</name>
    <dbReference type="NCBI Taxonomy" id="1851148"/>
    <lineage>
        <taxon>Bacteria</taxon>
        <taxon>Pseudomonadati</taxon>
        <taxon>Planctomycetota</taxon>
        <taxon>Phycisphaerae</taxon>
        <taxon>Sedimentisphaerales</taxon>
        <taxon>Sedimentisphaeraceae</taxon>
        <taxon>Limihaloglobus</taxon>
    </lineage>
</organism>
<feature type="active site" evidence="12">
    <location>
        <position position="107"/>
    </location>
</feature>
<comment type="function">
    <text evidence="12">Poorly processive, error-prone DNA polymerase involved in untargeted mutagenesis. Copies undamaged DNA at stalled replication forks, which arise in vivo from mismatched or misaligned primer ends. These misaligned primers can be extended by PolIV. Exhibits no 3'-5' exonuclease (proofreading) activity. May be involved in translesional synthesis, in conjunction with the beta clamp from PolIII.</text>
</comment>
<dbReference type="EC" id="2.7.7.7" evidence="12"/>
<evidence type="ECO:0000256" key="7">
    <source>
        <dbReference type="ARBA" id="ARBA00022763"/>
    </source>
</evidence>
<gene>
    <name evidence="14" type="primary">dinB_1</name>
    <name evidence="12" type="synonym">dinB</name>
    <name evidence="14" type="ORF">SMSP2_02042</name>
</gene>
<accession>A0A1Q2MG38</accession>
<comment type="similarity">
    <text evidence="1 12">Belongs to the DNA polymerase type-Y family.</text>
</comment>
<dbReference type="FunFam" id="3.30.1490.100:FF:000004">
    <property type="entry name" value="DNA polymerase IV"/>
    <property type="match status" value="1"/>
</dbReference>
<dbReference type="KEGG" id="pbas:SMSP2_02042"/>
<dbReference type="PANTHER" id="PTHR11076:SF33">
    <property type="entry name" value="DNA POLYMERASE KAPPA"/>
    <property type="match status" value="1"/>
</dbReference>
<proteinExistence type="inferred from homology"/>
<dbReference type="PROSITE" id="PS50173">
    <property type="entry name" value="UMUC"/>
    <property type="match status" value="1"/>
</dbReference>
<dbReference type="STRING" id="1851148.SMSP2_02042"/>
<evidence type="ECO:0000256" key="1">
    <source>
        <dbReference type="ARBA" id="ARBA00010945"/>
    </source>
</evidence>
<dbReference type="GO" id="GO:0006261">
    <property type="term" value="P:DNA-templated DNA replication"/>
    <property type="evidence" value="ECO:0007669"/>
    <property type="project" value="UniProtKB-UniRule"/>
</dbReference>
<comment type="cofactor">
    <cofactor evidence="12">
        <name>Mg(2+)</name>
        <dbReference type="ChEBI" id="CHEBI:18420"/>
    </cofactor>
    <text evidence="12">Binds 2 magnesium ions per subunit.</text>
</comment>
<feature type="site" description="Substrate discrimination" evidence="12">
    <location>
        <position position="16"/>
    </location>
</feature>
<dbReference type="InterPro" id="IPR022880">
    <property type="entry name" value="DNApol_IV"/>
</dbReference>
<dbReference type="InterPro" id="IPR043128">
    <property type="entry name" value="Rev_trsase/Diguanyl_cyclase"/>
</dbReference>
<dbReference type="Proteomes" id="UP000188181">
    <property type="component" value="Chromosome"/>
</dbReference>
<comment type="subcellular location">
    <subcellularLocation>
        <location evidence="12">Cytoplasm</location>
    </subcellularLocation>
</comment>
<evidence type="ECO:0000256" key="11">
    <source>
        <dbReference type="ARBA" id="ARBA00049244"/>
    </source>
</evidence>
<dbReference type="NCBIfam" id="NF003015">
    <property type="entry name" value="PRK03858.1"/>
    <property type="match status" value="1"/>
</dbReference>
<name>A0A1Q2MG38_9BACT</name>
<dbReference type="Pfam" id="PF11799">
    <property type="entry name" value="IMS_C"/>
    <property type="match status" value="1"/>
</dbReference>
<dbReference type="GO" id="GO:0000287">
    <property type="term" value="F:magnesium ion binding"/>
    <property type="evidence" value="ECO:0007669"/>
    <property type="project" value="UniProtKB-UniRule"/>
</dbReference>
<dbReference type="AlphaFoldDB" id="A0A1Q2MG38"/>
<feature type="binding site" evidence="12">
    <location>
        <position position="11"/>
    </location>
    <ligand>
        <name>Mg(2+)</name>
        <dbReference type="ChEBI" id="CHEBI:18420"/>
    </ligand>
</feature>
<dbReference type="CDD" id="cd03586">
    <property type="entry name" value="PolY_Pol_IV_kappa"/>
    <property type="match status" value="1"/>
</dbReference>
<dbReference type="OrthoDB" id="9808813at2"/>
<dbReference type="PANTHER" id="PTHR11076">
    <property type="entry name" value="DNA REPAIR POLYMERASE UMUC / TRANSFERASE FAMILY MEMBER"/>
    <property type="match status" value="1"/>
</dbReference>
<evidence type="ECO:0000259" key="13">
    <source>
        <dbReference type="PROSITE" id="PS50173"/>
    </source>
</evidence>
<keyword evidence="7 12" id="KW-0227">DNA damage</keyword>
<dbReference type="SUPFAM" id="SSF100879">
    <property type="entry name" value="Lesion bypass DNA polymerase (Y-family), little finger domain"/>
    <property type="match status" value="1"/>
</dbReference>
<dbReference type="NCBIfam" id="NF002882">
    <property type="entry name" value="PRK03348.1"/>
    <property type="match status" value="1"/>
</dbReference>
<evidence type="ECO:0000256" key="3">
    <source>
        <dbReference type="ARBA" id="ARBA00022679"/>
    </source>
</evidence>
<keyword evidence="10 12" id="KW-0234">DNA repair</keyword>
<dbReference type="InterPro" id="IPR043502">
    <property type="entry name" value="DNA/RNA_pol_sf"/>
</dbReference>
<keyword evidence="6 12" id="KW-0479">Metal-binding</keyword>
<dbReference type="EMBL" id="CP019646">
    <property type="protein sequence ID" value="AQQ71665.1"/>
    <property type="molecule type" value="Genomic_DNA"/>
</dbReference>
<keyword evidence="3 12" id="KW-0808">Transferase</keyword>
<reference evidence="15" key="1">
    <citation type="submission" date="2017-02" db="EMBL/GenBank/DDBJ databases">
        <title>Comparative genomics and description of representatives of a novel lineage of planctomycetes thriving in anoxic sediments.</title>
        <authorList>
            <person name="Spring S."/>
            <person name="Bunk B."/>
            <person name="Sproer C."/>
        </authorList>
    </citation>
    <scope>NUCLEOTIDE SEQUENCE [LARGE SCALE GENOMIC DNA]</scope>
    <source>
        <strain evidence="15">SM-Chi-D1</strain>
    </source>
</reference>
<evidence type="ECO:0000256" key="5">
    <source>
        <dbReference type="ARBA" id="ARBA00022705"/>
    </source>
</evidence>
<evidence type="ECO:0000256" key="4">
    <source>
        <dbReference type="ARBA" id="ARBA00022695"/>
    </source>
</evidence>
<comment type="catalytic activity">
    <reaction evidence="11 12">
        <text>DNA(n) + a 2'-deoxyribonucleoside 5'-triphosphate = DNA(n+1) + diphosphate</text>
        <dbReference type="Rhea" id="RHEA:22508"/>
        <dbReference type="Rhea" id="RHEA-COMP:17339"/>
        <dbReference type="Rhea" id="RHEA-COMP:17340"/>
        <dbReference type="ChEBI" id="CHEBI:33019"/>
        <dbReference type="ChEBI" id="CHEBI:61560"/>
        <dbReference type="ChEBI" id="CHEBI:173112"/>
        <dbReference type="EC" id="2.7.7.7"/>
    </reaction>
</comment>
<dbReference type="InterPro" id="IPR036775">
    <property type="entry name" value="DNA_pol_Y-fam_lit_finger_sf"/>
</dbReference>
<evidence type="ECO:0000256" key="2">
    <source>
        <dbReference type="ARBA" id="ARBA00022457"/>
    </source>
</evidence>
<keyword evidence="12" id="KW-0238">DNA-binding</keyword>
<evidence type="ECO:0000256" key="6">
    <source>
        <dbReference type="ARBA" id="ARBA00022723"/>
    </source>
</evidence>
<dbReference type="GO" id="GO:0009432">
    <property type="term" value="P:SOS response"/>
    <property type="evidence" value="ECO:0007669"/>
    <property type="project" value="TreeGrafter"/>
</dbReference>
<protein>
    <recommendedName>
        <fullName evidence="12">DNA polymerase IV</fullName>
        <shortName evidence="12">Pol IV</shortName>
        <ecNumber evidence="12">2.7.7.7</ecNumber>
    </recommendedName>
</protein>
<evidence type="ECO:0000313" key="14">
    <source>
        <dbReference type="EMBL" id="AQQ71665.1"/>
    </source>
</evidence>
<dbReference type="NCBIfam" id="NF002751">
    <property type="entry name" value="PRK02794.1"/>
    <property type="match status" value="1"/>
</dbReference>
<dbReference type="Gene3D" id="3.40.1170.60">
    <property type="match status" value="1"/>
</dbReference>
<evidence type="ECO:0000256" key="8">
    <source>
        <dbReference type="ARBA" id="ARBA00022842"/>
    </source>
</evidence>
<dbReference type="Pfam" id="PF11798">
    <property type="entry name" value="IMS_HHH"/>
    <property type="match status" value="1"/>
</dbReference>
<feature type="domain" description="UmuC" evidence="13">
    <location>
        <begin position="7"/>
        <end position="188"/>
    </location>
</feature>